<feature type="transmembrane region" description="Helical" evidence="1">
    <location>
        <begin position="404"/>
        <end position="423"/>
    </location>
</feature>
<accession>A0ABU0M4F4</accession>
<feature type="transmembrane region" description="Helical" evidence="1">
    <location>
        <begin position="352"/>
        <end position="372"/>
    </location>
</feature>
<dbReference type="Proteomes" id="UP001223743">
    <property type="component" value="Unassembled WGS sequence"/>
</dbReference>
<feature type="transmembrane region" description="Helical" evidence="1">
    <location>
        <begin position="41"/>
        <end position="62"/>
    </location>
</feature>
<keyword evidence="1" id="KW-0812">Transmembrane</keyword>
<organism evidence="2 3">
    <name type="scientific">Kaistia geumhonensis</name>
    <dbReference type="NCBI Taxonomy" id="410839"/>
    <lineage>
        <taxon>Bacteria</taxon>
        <taxon>Pseudomonadati</taxon>
        <taxon>Pseudomonadota</taxon>
        <taxon>Alphaproteobacteria</taxon>
        <taxon>Hyphomicrobiales</taxon>
        <taxon>Kaistiaceae</taxon>
        <taxon>Kaistia</taxon>
    </lineage>
</organism>
<proteinExistence type="predicted"/>
<evidence type="ECO:0008006" key="4">
    <source>
        <dbReference type="Google" id="ProtNLM"/>
    </source>
</evidence>
<evidence type="ECO:0000313" key="3">
    <source>
        <dbReference type="Proteomes" id="UP001223743"/>
    </source>
</evidence>
<evidence type="ECO:0000256" key="1">
    <source>
        <dbReference type="SAM" id="Phobius"/>
    </source>
</evidence>
<feature type="transmembrane region" description="Helical" evidence="1">
    <location>
        <begin position="68"/>
        <end position="87"/>
    </location>
</feature>
<keyword evidence="3" id="KW-1185">Reference proteome</keyword>
<feature type="transmembrane region" description="Helical" evidence="1">
    <location>
        <begin position="378"/>
        <end position="397"/>
    </location>
</feature>
<feature type="transmembrane region" description="Helical" evidence="1">
    <location>
        <begin position="227"/>
        <end position="243"/>
    </location>
</feature>
<feature type="transmembrane region" description="Helical" evidence="1">
    <location>
        <begin position="294"/>
        <end position="315"/>
    </location>
</feature>
<feature type="transmembrane region" description="Helical" evidence="1">
    <location>
        <begin position="443"/>
        <end position="465"/>
    </location>
</feature>
<name>A0ABU0M4F4_9HYPH</name>
<evidence type="ECO:0000313" key="2">
    <source>
        <dbReference type="EMBL" id="MDQ0515698.1"/>
    </source>
</evidence>
<comment type="caution">
    <text evidence="2">The sequence shown here is derived from an EMBL/GenBank/DDBJ whole genome shotgun (WGS) entry which is preliminary data.</text>
</comment>
<keyword evidence="1" id="KW-0472">Membrane</keyword>
<reference evidence="2 3" key="1">
    <citation type="submission" date="2023-07" db="EMBL/GenBank/DDBJ databases">
        <title>Genomic Encyclopedia of Type Strains, Phase IV (KMG-IV): sequencing the most valuable type-strain genomes for metagenomic binning, comparative biology and taxonomic classification.</title>
        <authorList>
            <person name="Goeker M."/>
        </authorList>
    </citation>
    <scope>NUCLEOTIDE SEQUENCE [LARGE SCALE GENOMIC DNA]</scope>
    <source>
        <strain evidence="2 3">B1-1</strain>
    </source>
</reference>
<protein>
    <recommendedName>
        <fullName evidence="4">Glycosyltransferase RgtA/B/C/D-like domain-containing protein</fullName>
    </recommendedName>
</protein>
<dbReference type="RefSeq" id="WP_266280664.1">
    <property type="nucleotide sequence ID" value="NZ_JAPKNF010000001.1"/>
</dbReference>
<dbReference type="EMBL" id="JAUSWJ010000001">
    <property type="protein sequence ID" value="MDQ0515698.1"/>
    <property type="molecule type" value="Genomic_DNA"/>
</dbReference>
<feature type="transmembrane region" description="Helical" evidence="1">
    <location>
        <begin position="6"/>
        <end position="29"/>
    </location>
</feature>
<feature type="transmembrane region" description="Helical" evidence="1">
    <location>
        <begin position="321"/>
        <end position="340"/>
    </location>
</feature>
<feature type="transmembrane region" description="Helical" evidence="1">
    <location>
        <begin position="169"/>
        <end position="188"/>
    </location>
</feature>
<sequence>MGLADIAISAACAVALTLGSIGWGLLLIQNASRDKTVEAKAIPLAAALGIVFLCLIGAMLNIASAYDIAVYCVAGLVGSGWLVWSAFRPHAWTKRVDLWTLLPIAVVWLMFVVIPPAINLNDDTAAYLVFAKKLAETGATGSEYFSERRLFTFGGQFALQAPFASFARLRLIGVVEPGLGLTVLGWLIATLPTSRGLRRLLAFVVSIAVIGSSVIGANYLANTVPTLLPGSLLAGAVVAAFAWRAAPRDSGLLLVSALVLGAGSLLFRPTPLPFVGLLGLLLLIDSLRNKQIKAFVVACAVAALVIAPFALLLLLSSRTLFYPFLGEGVHLLIPGSAIVSSGRLSGISAPSVRELTTLIFALLPAVMILLGSPQSRRSALLVLALAVIAAGVIAVGVDGVALHRYTFATVFGCSVGAACLSILSPRPVAFPRVSGKQLAFGAAALGVLVLGVLVMRGATVSAVAANALGKRFSQPVWTSAFADRCADAQSAFPGGAVVLGVKLDCANAFDFARDEVLVHDQLGGSWADPSLDLTPTALLESLARSRVDWIIVPATVMNWSAEAGGSGEDAGKPRGWLDTLAVRADRMATALKSLVGGVEPTYRNDAVSVYSVASLCRAKAAGACD</sequence>
<keyword evidence="1" id="KW-1133">Transmembrane helix</keyword>
<feature type="transmembrane region" description="Helical" evidence="1">
    <location>
        <begin position="99"/>
        <end position="118"/>
    </location>
</feature>
<feature type="transmembrane region" description="Helical" evidence="1">
    <location>
        <begin position="200"/>
        <end position="221"/>
    </location>
</feature>
<feature type="transmembrane region" description="Helical" evidence="1">
    <location>
        <begin position="250"/>
        <end position="266"/>
    </location>
</feature>
<gene>
    <name evidence="2" type="ORF">QO015_001311</name>
</gene>